<name>A0ABT7UCD5_9FIRM</name>
<feature type="domain" description="SpaA-like prealbumin fold" evidence="6">
    <location>
        <begin position="1239"/>
        <end position="1320"/>
    </location>
</feature>
<dbReference type="SUPFAM" id="SSF49478">
    <property type="entry name" value="Cna protein B-type domain"/>
    <property type="match status" value="2"/>
</dbReference>
<evidence type="ECO:0000256" key="1">
    <source>
        <dbReference type="ARBA" id="ARBA00007257"/>
    </source>
</evidence>
<keyword evidence="2" id="KW-0964">Secreted</keyword>
<keyword evidence="4" id="KW-1133">Transmembrane helix</keyword>
<evidence type="ECO:0000259" key="6">
    <source>
        <dbReference type="Pfam" id="PF17802"/>
    </source>
</evidence>
<feature type="domain" description="SpaA-like prealbumin fold" evidence="6">
    <location>
        <begin position="822"/>
        <end position="905"/>
    </location>
</feature>
<feature type="domain" description="SpaA-like prealbumin fold" evidence="6">
    <location>
        <begin position="570"/>
        <end position="664"/>
    </location>
</feature>
<reference evidence="7 8" key="2">
    <citation type="submission" date="2023-06" db="EMBL/GenBank/DDBJ databases">
        <title>Identification and characterization of horizontal gene transfer across gut microbiota members of farm animals based on homology search.</title>
        <authorList>
            <person name="Schwarzerova J."/>
            <person name="Nykrynova M."/>
            <person name="Jureckova K."/>
            <person name="Cejkova D."/>
            <person name="Rychlik I."/>
        </authorList>
    </citation>
    <scope>NUCLEOTIDE SEQUENCE [LARGE SCALE GENOMIC DNA]</scope>
    <source>
        <strain evidence="7 8">ET39</strain>
    </source>
</reference>
<dbReference type="InterPro" id="IPR013783">
    <property type="entry name" value="Ig-like_fold"/>
</dbReference>
<feature type="domain" description="SpaA-like prealbumin fold" evidence="6">
    <location>
        <begin position="1325"/>
        <end position="1406"/>
    </location>
</feature>
<proteinExistence type="inferred from homology"/>
<dbReference type="InterPro" id="IPR041033">
    <property type="entry name" value="SpaA_PFL_dom_1"/>
</dbReference>
<dbReference type="Gene3D" id="2.60.40.10">
    <property type="entry name" value="Immunoglobulins"/>
    <property type="match status" value="11"/>
</dbReference>
<accession>A0ABT7UCD5</accession>
<feature type="domain" description="SpaA-like prealbumin fold" evidence="6">
    <location>
        <begin position="682"/>
        <end position="773"/>
    </location>
</feature>
<reference evidence="7 8" key="3">
    <citation type="submission" date="2023-06" db="EMBL/GenBank/DDBJ databases">
        <authorList>
            <person name="Zeman M."/>
            <person name="Kubasova T."/>
            <person name="Jahodarova E."/>
            <person name="Nykrynova M."/>
            <person name="Rychlik I."/>
        </authorList>
    </citation>
    <scope>NUCLEOTIDE SEQUENCE [LARGE SCALE GENOMIC DNA]</scope>
    <source>
        <strain evidence="7 8">ET39</strain>
    </source>
</reference>
<evidence type="ECO:0000256" key="2">
    <source>
        <dbReference type="ARBA" id="ARBA00022525"/>
    </source>
</evidence>
<comment type="similarity">
    <text evidence="1">Belongs to the serine-aspartate repeat-containing protein (SDr) family.</text>
</comment>
<evidence type="ECO:0000313" key="7">
    <source>
        <dbReference type="EMBL" id="MDM8157279.1"/>
    </source>
</evidence>
<reference evidence="8" key="1">
    <citation type="submission" date="2023-06" db="EMBL/GenBank/DDBJ databases">
        <title>Identification and characterization of horizontal gene transfer across gut microbiota members of farm animals based on homology search.</title>
        <authorList>
            <person name="Zeman M."/>
            <person name="Kubasova T."/>
            <person name="Jahodarova E."/>
            <person name="Nykrynova M."/>
            <person name="Rychlik I."/>
        </authorList>
    </citation>
    <scope>NUCLEOTIDE SEQUENCE [LARGE SCALE GENOMIC DNA]</scope>
    <source>
        <strain evidence="8">ET39</strain>
    </source>
</reference>
<feature type="domain" description="SpaA-like prealbumin fold" evidence="6">
    <location>
        <begin position="268"/>
        <end position="355"/>
    </location>
</feature>
<organism evidence="7 8">
    <name type="scientific">Amedibacillus dolichus</name>
    <dbReference type="NCBI Taxonomy" id="31971"/>
    <lineage>
        <taxon>Bacteria</taxon>
        <taxon>Bacillati</taxon>
        <taxon>Bacillota</taxon>
        <taxon>Erysipelotrichia</taxon>
        <taxon>Erysipelotrichales</taxon>
        <taxon>Erysipelotrichaceae</taxon>
        <taxon>Amedibacillus</taxon>
    </lineage>
</organism>
<dbReference type="RefSeq" id="WP_289607739.1">
    <property type="nucleotide sequence ID" value="NZ_JAUDCG010000023.1"/>
</dbReference>
<dbReference type="PANTHER" id="PTHR36108">
    <property type="entry name" value="COLOSSIN-B-RELATED"/>
    <property type="match status" value="1"/>
</dbReference>
<keyword evidence="3 5" id="KW-0732">Signal</keyword>
<comment type="caution">
    <text evidence="7">The sequence shown here is derived from an EMBL/GenBank/DDBJ whole genome shotgun (WGS) entry which is preliminary data.</text>
</comment>
<feature type="domain" description="SpaA-like prealbumin fold" evidence="6">
    <location>
        <begin position="360"/>
        <end position="446"/>
    </location>
</feature>
<feature type="domain" description="SpaA-like prealbumin fold" evidence="6">
    <location>
        <begin position="1149"/>
        <end position="1234"/>
    </location>
</feature>
<evidence type="ECO:0000256" key="3">
    <source>
        <dbReference type="ARBA" id="ARBA00022729"/>
    </source>
</evidence>
<evidence type="ECO:0000256" key="4">
    <source>
        <dbReference type="SAM" id="Phobius"/>
    </source>
</evidence>
<keyword evidence="8" id="KW-1185">Reference proteome</keyword>
<keyword evidence="4" id="KW-0812">Transmembrane</keyword>
<feature type="chain" id="PRO_5047020693" evidence="5">
    <location>
        <begin position="37"/>
        <end position="1465"/>
    </location>
</feature>
<sequence>MKKRTKQRKKLLQRMITGMVALLVSVVPSGTVTVGAADHHITTGNRMYYRTNATNSQGITFWSEYTDRVYADGEIAFCVQPGVLVQPGSTYTVSRFSHDQKVMMERIAYVGWHLSDKTDEDYLATQYMIWELLGTTINSTSLSGYAQKKAEIRNRTNRLFGTLPSFWGQTITLDVGESVTLNDANGVFQYYHLNEKSSGITVKKSGNQLTLTASASAPASASVSYQLVRKDLVGTTMLYESADSQDVVPFAVSDPREITLRIKVNRYGNLKIAKQDEDGTYVPDTTFKVSANADTSDPIGTYTTGSDGTVTISDLTPDTYYVQETAVPDHLVLDPTVHSVTVQANQTATFTARNNWKKGRVLIRKTDQDSGKQVAGAVYAIYDADDDQEVARLTTLADGYATSDYLRFGSYYVKEVIAPDGYILNDTKYPVTITENEQKIEVSGVDERVRGSIRIEKVDSVTGESAQGDATLVGAKYGLYAREAILDPADQAVIYEKDARIAELTIDEERQTSIDDLYLGTYYLKEIEPSEGYTLDETEYDVTLAYQGQTTATVTIDQTVKERVKAQAFQIIKVSSDEAGEAKNLQGAEFTIKLKSDVERYGSWEAAPIAKNAQGKEAAVLVTDENGQAVSEELPYGEYIVRETKTPDDKYPVADFTVIIDEDSREPQPWRVFNDTTFEAALKLVKLDAESGKTVQLAKTSFKIKDLDTNEYVGYWEWFPLPHYVDSWTTTEEGTVHTGNLLKAGEYQLEEITAPNGYVLNKEPVKFQVSTNTAYETLPDGQTPLITVEMSDVSVKGRIRIEKRGEVLTGFENGQFVYEERALAGMRAEVVAAEDILDPSNDGTVIYPAGTLVDTVTTDENGEALSKELSLGTYEIREVRAPDGYVLSDEVKTVELTYEDQETAVVYSEVQTITNERQKVKVTATKQDADTQEYLAGAQISLYANRKVYNCDGKVILQPNDRIATAVTNADGEAVFDIDLPLDLTPEHAADPLTDEDFSIAYEDGIRYEGDLNALWYVQETKAPVGYTSGVTVRDLFDTTDTDPDQPVQEFTFAFQNEKSKVEITKTDITGEKELPGAHLQVLDANGQVVDEWVSGEGAHRIEGLSVGETYQLKETIAPDGYAVTDTITFTVQDTSEIQQVVMKDELTHIQVLKVDEEGDPFAGNELAIVDADGNIIEQWTSAEEAHDVYGLTGGETYILKELRPAAEYTMADEIAFTVPTTLHAPITITMSNEPTEMLFSKVDATGKTELPGATLQVIEKASGIVVDEWVSGETPHRIRHLVEGNEYIMKEIAAPYGYEVAEAITFVAGDGKTVTMQDEWIQTDIRIQKIDAKTKEPIIGKAFVFALYSDANCTQMLQRVQADTEDGSVTFEDLPYGVYYVKESMAPHGYRQSDQVQKVVLDERSVQEGKPVMIQYENEPLLSIPTGADMGMSQALYAVGAVSSTALVWMLVRKKKQKKPKDVS</sequence>
<dbReference type="PANTHER" id="PTHR36108:SF13">
    <property type="entry name" value="COLOSSIN-B-RELATED"/>
    <property type="match status" value="1"/>
</dbReference>
<protein>
    <submittedName>
        <fullName evidence="7">SpaA isopeptide-forming pilin-related protein</fullName>
    </submittedName>
</protein>
<feature type="signal peptide" evidence="5">
    <location>
        <begin position="1"/>
        <end position="36"/>
    </location>
</feature>
<evidence type="ECO:0000313" key="8">
    <source>
        <dbReference type="Proteomes" id="UP001529340"/>
    </source>
</evidence>
<keyword evidence="4" id="KW-0472">Membrane</keyword>
<evidence type="ECO:0000256" key="5">
    <source>
        <dbReference type="SAM" id="SignalP"/>
    </source>
</evidence>
<feature type="domain" description="SpaA-like prealbumin fold" evidence="6">
    <location>
        <begin position="1061"/>
        <end position="1146"/>
    </location>
</feature>
<gene>
    <name evidence="7" type="ORF">QUV96_06470</name>
</gene>
<dbReference type="EMBL" id="JAUDCG010000023">
    <property type="protein sequence ID" value="MDM8157279.1"/>
    <property type="molecule type" value="Genomic_DNA"/>
</dbReference>
<dbReference type="Proteomes" id="UP001529340">
    <property type="component" value="Unassembled WGS sequence"/>
</dbReference>
<feature type="domain" description="SpaA-like prealbumin fold" evidence="6">
    <location>
        <begin position="451"/>
        <end position="554"/>
    </location>
</feature>
<feature type="transmembrane region" description="Helical" evidence="4">
    <location>
        <begin position="1436"/>
        <end position="1453"/>
    </location>
</feature>
<dbReference type="Pfam" id="PF17802">
    <property type="entry name" value="SpaA"/>
    <property type="match status" value="10"/>
</dbReference>